<sequence length="231" mass="27613">MAYRRDLKQRVRDRYLDVLASIYVYNEHRGYTSLDRVLEAVRKRCPDDLAFIAAVEKHRADERKHYLMFKRYYELEGRMPLAIGRTCGHIDHFISIMFGKPIDALDTDAIVADDALFEKLCRVIMLTEKRGMAQVDILLRSPLILSNTKLKAIFKVVERDEPSHWMPYEDWLARNHRRQPRWWEKLVDLRIHRELMLVRIPALFLNWRMGRMTRWPDSDDRIDLSQTGTAR</sequence>
<comment type="caution">
    <text evidence="1">The sequence shown here is derived from an EMBL/GenBank/DDBJ whole genome shotgun (WGS) entry which is preliminary data.</text>
</comment>
<dbReference type="InterPro" id="IPR009078">
    <property type="entry name" value="Ferritin-like_SF"/>
</dbReference>
<dbReference type="AlphaFoldDB" id="A0A9X1AI19"/>
<evidence type="ECO:0000313" key="2">
    <source>
        <dbReference type="Proteomes" id="UP001138757"/>
    </source>
</evidence>
<proteinExistence type="predicted"/>
<name>A0A9X1AI19_9SPHN</name>
<protein>
    <submittedName>
        <fullName evidence="1">Ferritin-like domain-containing protein</fullName>
    </submittedName>
</protein>
<evidence type="ECO:0000313" key="1">
    <source>
        <dbReference type="EMBL" id="MBT2185516.1"/>
    </source>
</evidence>
<accession>A0A9X1AI19</accession>
<dbReference type="EMBL" id="JAHGAW010000001">
    <property type="protein sequence ID" value="MBT2185516.1"/>
    <property type="molecule type" value="Genomic_DNA"/>
</dbReference>
<dbReference type="Proteomes" id="UP001138757">
    <property type="component" value="Unassembled WGS sequence"/>
</dbReference>
<dbReference type="SUPFAM" id="SSF47240">
    <property type="entry name" value="Ferritin-like"/>
    <property type="match status" value="1"/>
</dbReference>
<organism evidence="1 2">
    <name type="scientific">Sphingobium nicotianae</name>
    <dbReference type="NCBI Taxonomy" id="2782607"/>
    <lineage>
        <taxon>Bacteria</taxon>
        <taxon>Pseudomonadati</taxon>
        <taxon>Pseudomonadota</taxon>
        <taxon>Alphaproteobacteria</taxon>
        <taxon>Sphingomonadales</taxon>
        <taxon>Sphingomonadaceae</taxon>
        <taxon>Sphingobium</taxon>
    </lineage>
</organism>
<keyword evidence="2" id="KW-1185">Reference proteome</keyword>
<reference evidence="1" key="1">
    <citation type="submission" date="2021-05" db="EMBL/GenBank/DDBJ databases">
        <title>Genome of Sphingobium sp. strain.</title>
        <authorList>
            <person name="Fan R."/>
        </authorList>
    </citation>
    <scope>NUCLEOTIDE SEQUENCE</scope>
    <source>
        <strain evidence="1">H33</strain>
    </source>
</reference>
<gene>
    <name evidence="1" type="ORF">KK488_00970</name>
</gene>